<dbReference type="Proteomes" id="UP001206206">
    <property type="component" value="Unassembled WGS sequence"/>
</dbReference>
<feature type="transmembrane region" description="Helical" evidence="2">
    <location>
        <begin position="36"/>
        <end position="58"/>
    </location>
</feature>
<name>A0ABT1PJB2_9ACTN</name>
<sequence length="62" mass="6847">MHPSRTSPPRGLAQAALAPPVAQEQPYPRPDDSQRWLLLTIMAVLLPAALVAALPRVIDRRR</sequence>
<keyword evidence="4" id="KW-1185">Reference proteome</keyword>
<dbReference type="RefSeq" id="WP_255930941.1">
    <property type="nucleotide sequence ID" value="NZ_JANFNH010000033.1"/>
</dbReference>
<accession>A0ABT1PJB2</accession>
<proteinExistence type="predicted"/>
<evidence type="ECO:0000256" key="1">
    <source>
        <dbReference type="SAM" id="MobiDB-lite"/>
    </source>
</evidence>
<keyword evidence="2" id="KW-0812">Transmembrane</keyword>
<dbReference type="EMBL" id="JANFNH010000033">
    <property type="protein sequence ID" value="MCQ4044881.1"/>
    <property type="molecule type" value="Genomic_DNA"/>
</dbReference>
<protein>
    <submittedName>
        <fullName evidence="3">Uncharacterized protein</fullName>
    </submittedName>
</protein>
<keyword evidence="2" id="KW-0472">Membrane</keyword>
<keyword evidence="2" id="KW-1133">Transmembrane helix</keyword>
<feature type="compositionally biased region" description="Low complexity" evidence="1">
    <location>
        <begin position="13"/>
        <end position="26"/>
    </location>
</feature>
<evidence type="ECO:0000256" key="2">
    <source>
        <dbReference type="SAM" id="Phobius"/>
    </source>
</evidence>
<evidence type="ECO:0000313" key="4">
    <source>
        <dbReference type="Proteomes" id="UP001206206"/>
    </source>
</evidence>
<gene>
    <name evidence="3" type="ORF">NON19_23330</name>
</gene>
<feature type="region of interest" description="Disordered" evidence="1">
    <location>
        <begin position="1"/>
        <end position="29"/>
    </location>
</feature>
<reference evidence="3 4" key="1">
    <citation type="submission" date="2022-06" db="EMBL/GenBank/DDBJ databases">
        <title>Draft genome sequence of type strain Streptomyces rubrisoli DSM 42083.</title>
        <authorList>
            <person name="Duangmal K."/>
            <person name="Klaysubun C."/>
        </authorList>
    </citation>
    <scope>NUCLEOTIDE SEQUENCE [LARGE SCALE GENOMIC DNA]</scope>
    <source>
        <strain evidence="3 4">DSM 42083</strain>
    </source>
</reference>
<evidence type="ECO:0000313" key="3">
    <source>
        <dbReference type="EMBL" id="MCQ4044881.1"/>
    </source>
</evidence>
<organism evidence="3 4">
    <name type="scientific">Streptantibioticus rubrisoli</name>
    <dbReference type="NCBI Taxonomy" id="1387313"/>
    <lineage>
        <taxon>Bacteria</taxon>
        <taxon>Bacillati</taxon>
        <taxon>Actinomycetota</taxon>
        <taxon>Actinomycetes</taxon>
        <taxon>Kitasatosporales</taxon>
        <taxon>Streptomycetaceae</taxon>
        <taxon>Streptantibioticus</taxon>
    </lineage>
</organism>
<comment type="caution">
    <text evidence="3">The sequence shown here is derived from an EMBL/GenBank/DDBJ whole genome shotgun (WGS) entry which is preliminary data.</text>
</comment>